<dbReference type="Proteomes" id="UP001221597">
    <property type="component" value="Chromosome"/>
</dbReference>
<dbReference type="InterPro" id="IPR023203">
    <property type="entry name" value="TTHA0068_sf"/>
</dbReference>
<dbReference type="PANTHER" id="PTHR34796:SF1">
    <property type="entry name" value="EXPRESSED PROTEIN"/>
    <property type="match status" value="1"/>
</dbReference>
<keyword evidence="3" id="KW-1185">Reference proteome</keyword>
<dbReference type="SUPFAM" id="SSF140663">
    <property type="entry name" value="TTHA0068-like"/>
    <property type="match status" value="1"/>
</dbReference>
<keyword evidence="1" id="KW-0175">Coiled coil</keyword>
<evidence type="ECO:0000256" key="1">
    <source>
        <dbReference type="SAM" id="Coils"/>
    </source>
</evidence>
<dbReference type="Pfam" id="PF03745">
    <property type="entry name" value="DUF309"/>
    <property type="match status" value="1"/>
</dbReference>
<accession>A0ABY8IVF4</accession>
<dbReference type="InterPro" id="IPR005500">
    <property type="entry name" value="DUF309"/>
</dbReference>
<dbReference type="RefSeq" id="WP_283075174.1">
    <property type="nucleotide sequence ID" value="NZ_CP121671.1"/>
</dbReference>
<evidence type="ECO:0000313" key="2">
    <source>
        <dbReference type="EMBL" id="WFT73149.1"/>
    </source>
</evidence>
<feature type="coiled-coil region" evidence="1">
    <location>
        <begin position="81"/>
        <end position="108"/>
    </location>
</feature>
<dbReference type="PANTHER" id="PTHR34796">
    <property type="entry name" value="EXPRESSED PROTEIN"/>
    <property type="match status" value="1"/>
</dbReference>
<dbReference type="Gene3D" id="1.10.3450.10">
    <property type="entry name" value="TTHA0068-like"/>
    <property type="match status" value="1"/>
</dbReference>
<protein>
    <submittedName>
        <fullName evidence="2">DUF309 domain-containing protein</fullName>
    </submittedName>
</protein>
<organism evidence="2 3">
    <name type="scientific">Halobacillus naozhouensis</name>
    <dbReference type="NCBI Taxonomy" id="554880"/>
    <lineage>
        <taxon>Bacteria</taxon>
        <taxon>Bacillati</taxon>
        <taxon>Bacillota</taxon>
        <taxon>Bacilli</taxon>
        <taxon>Bacillales</taxon>
        <taxon>Bacillaceae</taxon>
        <taxon>Halobacillus</taxon>
    </lineage>
</organism>
<reference evidence="2 3" key="1">
    <citation type="submission" date="2023-04" db="EMBL/GenBank/DDBJ databases">
        <title>Genome sequence of Halobacillus naozhouensis KACC 21980.</title>
        <authorList>
            <person name="Kim S."/>
            <person name="Heo J."/>
            <person name="Kwon S.-W."/>
        </authorList>
    </citation>
    <scope>NUCLEOTIDE SEQUENCE [LARGE SCALE GENOMIC DNA]</scope>
    <source>
        <strain evidence="2 3">KCTC 13234</strain>
    </source>
</reference>
<sequence>MYPEAYLEYLAHFHGTRDYFECHEVLEDYWKETDPENRESVWVCLIQLAVSQYHFRRNNTKGALTLIRKTLHKLTANHCQLQSLGIDYAALERQLVNQKKRLEDQRDYTSLTLPLSDPHLIEAVKLLCTDWGVSFGAPSDLSDSNLIDKHKRRRSS</sequence>
<gene>
    <name evidence="2" type="ORF">P9989_12110</name>
</gene>
<proteinExistence type="predicted"/>
<dbReference type="EMBL" id="CP121671">
    <property type="protein sequence ID" value="WFT73149.1"/>
    <property type="molecule type" value="Genomic_DNA"/>
</dbReference>
<name>A0ABY8IVF4_9BACI</name>
<evidence type="ECO:0000313" key="3">
    <source>
        <dbReference type="Proteomes" id="UP001221597"/>
    </source>
</evidence>